<evidence type="ECO:0000313" key="3">
    <source>
        <dbReference type="EMBL" id="KPI38068.1"/>
    </source>
</evidence>
<dbReference type="GeneID" id="28732012"/>
<dbReference type="Pfam" id="PF13810">
    <property type="entry name" value="DUF4185"/>
    <property type="match status" value="1"/>
</dbReference>
<protein>
    <recommendedName>
        <fullName evidence="2">DUF4185 domain-containing protein</fullName>
    </recommendedName>
</protein>
<dbReference type="AlphaFoldDB" id="A0A0N0NKI2"/>
<comment type="caution">
    <text evidence="3">The sequence shown here is derived from an EMBL/GenBank/DDBJ whole genome shotgun (WGS) entry which is preliminary data.</text>
</comment>
<evidence type="ECO:0000256" key="1">
    <source>
        <dbReference type="SAM" id="MobiDB-lite"/>
    </source>
</evidence>
<dbReference type="EMBL" id="LFJN01000020">
    <property type="protein sequence ID" value="KPI38068.1"/>
    <property type="molecule type" value="Genomic_DNA"/>
</dbReference>
<dbReference type="OrthoDB" id="2583188at2759"/>
<keyword evidence="4" id="KW-1185">Reference proteome</keyword>
<dbReference type="VEuPathDB" id="FungiDB:AB675_1130"/>
<feature type="domain" description="DUF4185" evidence="2">
    <location>
        <begin position="257"/>
        <end position="401"/>
    </location>
</feature>
<dbReference type="InterPro" id="IPR025442">
    <property type="entry name" value="DUF4185"/>
</dbReference>
<dbReference type="Proteomes" id="UP000038010">
    <property type="component" value="Unassembled WGS sequence"/>
</dbReference>
<name>A0A0N0NKI2_9EURO</name>
<proteinExistence type="predicted"/>
<evidence type="ECO:0000259" key="2">
    <source>
        <dbReference type="Pfam" id="PF13810"/>
    </source>
</evidence>
<dbReference type="RefSeq" id="XP_017998031.1">
    <property type="nucleotide sequence ID" value="XM_018140143.1"/>
</dbReference>
<organism evidence="3 4">
    <name type="scientific">Cyphellophora attinorum</name>
    <dbReference type="NCBI Taxonomy" id="1664694"/>
    <lineage>
        <taxon>Eukaryota</taxon>
        <taxon>Fungi</taxon>
        <taxon>Dikarya</taxon>
        <taxon>Ascomycota</taxon>
        <taxon>Pezizomycotina</taxon>
        <taxon>Eurotiomycetes</taxon>
        <taxon>Chaetothyriomycetidae</taxon>
        <taxon>Chaetothyriales</taxon>
        <taxon>Cyphellophoraceae</taxon>
        <taxon>Cyphellophora</taxon>
    </lineage>
</organism>
<gene>
    <name evidence="3" type="ORF">AB675_1130</name>
</gene>
<feature type="compositionally biased region" description="Basic and acidic residues" evidence="1">
    <location>
        <begin position="38"/>
        <end position="48"/>
    </location>
</feature>
<sequence>MRALLNKTNTAKAGSGDREGGLSRKAWNWAKQSVLDSGKNEESSKPQEESASAQTIRVGKHAVRDRKMKFEARAHPYDHQTRDDTSKGLSVESADLLGIVRSATTYVTRDLGFQGQLGSYIVLTYGDTMYSDSNYSDTWRGMTSDSAAFATHDPLLVVDADLDENGFPRQFCPINKKLGEDAAVFSLGITNVVEIEPEHGILYFLLNHRPGGINNIKGAGVATISLDTDTEPPGLTVNRLGQYWWDGDTEPWYGDVGAIRTNGYIYAYGHAKGNDWVYLTRVDDKRATDLSAYEYWNGEGWQKERLHTRDLSEKESVFWKINQGQVIWSNYHKCYLFVYCDMWWNSKVQAQRASAPEGPWSEPFELYQGVPITEGSTCYAAIPHPYFDHSGKTLVVTYTNHPNTIQAVKVTFS</sequence>
<reference evidence="3 4" key="1">
    <citation type="submission" date="2015-06" db="EMBL/GenBank/DDBJ databases">
        <title>Draft genome of the ant-associated black yeast Phialophora attae CBS 131958.</title>
        <authorList>
            <person name="Moreno L.F."/>
            <person name="Stielow B.J."/>
            <person name="de Hoog S."/>
            <person name="Vicente V.A."/>
            <person name="Weiss V.A."/>
            <person name="de Vries M."/>
            <person name="Cruz L.M."/>
            <person name="Souza E.M."/>
        </authorList>
    </citation>
    <scope>NUCLEOTIDE SEQUENCE [LARGE SCALE GENOMIC DNA]</scope>
    <source>
        <strain evidence="3 4">CBS 131958</strain>
    </source>
</reference>
<feature type="region of interest" description="Disordered" evidence="1">
    <location>
        <begin position="1"/>
        <end position="63"/>
    </location>
</feature>
<feature type="compositionally biased region" description="Polar residues" evidence="1">
    <location>
        <begin position="1"/>
        <end position="12"/>
    </location>
</feature>
<evidence type="ECO:0000313" key="4">
    <source>
        <dbReference type="Proteomes" id="UP000038010"/>
    </source>
</evidence>
<accession>A0A0N0NKI2</accession>